<comment type="caution">
    <text evidence="1">The sequence shown here is derived from an EMBL/GenBank/DDBJ whole genome shotgun (WGS) entry which is preliminary data.</text>
</comment>
<organism evidence="1 2">
    <name type="scientific">Mycolicibacterium peregrinum</name>
    <name type="common">Mycobacterium peregrinum</name>
    <dbReference type="NCBI Taxonomy" id="43304"/>
    <lineage>
        <taxon>Bacteria</taxon>
        <taxon>Bacillati</taxon>
        <taxon>Actinomycetota</taxon>
        <taxon>Actinomycetes</taxon>
        <taxon>Mycobacteriales</taxon>
        <taxon>Mycobacteriaceae</taxon>
        <taxon>Mycolicibacterium</taxon>
    </lineage>
</organism>
<proteinExistence type="predicted"/>
<name>A0A1A0W6K0_MYCPR</name>
<evidence type="ECO:0008006" key="3">
    <source>
        <dbReference type="Google" id="ProtNLM"/>
    </source>
</evidence>
<protein>
    <recommendedName>
        <fullName evidence="3">ESX-1 secretion-associated protein</fullName>
    </recommendedName>
</protein>
<reference evidence="2" key="1">
    <citation type="submission" date="2016-06" db="EMBL/GenBank/DDBJ databases">
        <authorList>
            <person name="Sutton G."/>
            <person name="Brinkac L."/>
            <person name="Sanka R."/>
            <person name="Adams M."/>
            <person name="Lau E."/>
            <person name="Mehaffy C."/>
            <person name="Tameris M."/>
            <person name="Hatherill M."/>
            <person name="Hanekom W."/>
            <person name="Mahomed H."/>
            <person name="Mcshane H."/>
        </authorList>
    </citation>
    <scope>NUCLEOTIDE SEQUENCE [LARGE SCALE GENOMIC DNA]</scope>
    <source>
        <strain evidence="2">852002-10433_SCH5171157</strain>
    </source>
</reference>
<dbReference type="Proteomes" id="UP000094008">
    <property type="component" value="Unassembled WGS sequence"/>
</dbReference>
<dbReference type="AlphaFoldDB" id="A0A1A0W6K0"/>
<dbReference type="InterPro" id="IPR022536">
    <property type="entry name" value="EspC"/>
</dbReference>
<evidence type="ECO:0000313" key="2">
    <source>
        <dbReference type="Proteomes" id="UP000094008"/>
    </source>
</evidence>
<accession>A0A1A0W6K0</accession>
<dbReference type="EMBL" id="LZSY01000085">
    <property type="protein sequence ID" value="OBB91618.1"/>
    <property type="molecule type" value="Genomic_DNA"/>
</dbReference>
<sequence length="107" mass="10977">MTLSGELRVDTSHVRDLAERQSTAAKQVLEAGTTTNGVGMSMLANHGVVCAPANTAVTAAEQARAFACASMNAVSSSLSQKLGVAASRYDGTDAQSAGQLGKQMHPR</sequence>
<evidence type="ECO:0000313" key="1">
    <source>
        <dbReference type="EMBL" id="OBB91618.1"/>
    </source>
</evidence>
<dbReference type="Pfam" id="PF10824">
    <property type="entry name" value="T7SS_ESX_EspC"/>
    <property type="match status" value="1"/>
</dbReference>
<gene>
    <name evidence="1" type="ORF">A5779_23685</name>
</gene>
<dbReference type="GO" id="GO:0009306">
    <property type="term" value="P:protein secretion"/>
    <property type="evidence" value="ECO:0007669"/>
    <property type="project" value="InterPro"/>
</dbReference>